<dbReference type="Proteomes" id="UP000012153">
    <property type="component" value="Unassembled WGS sequence"/>
</dbReference>
<sequence>MWELLQITILQFNFEDVGTITNHDFTVQFRRCGNYYFFLNAKTILLKKRIDSEKRFPFINSFSQNRYSLFKKGPFFKFKIFFKFGSQNSVLSYTEFSIL</sequence>
<evidence type="ECO:0000313" key="2">
    <source>
        <dbReference type="Proteomes" id="UP000012153"/>
    </source>
</evidence>
<accession>M6UPL1</accession>
<organism evidence="1 2">
    <name type="scientific">Leptospira noguchii serovar Autumnalis str. ZUN142</name>
    <dbReference type="NCBI Taxonomy" id="1085540"/>
    <lineage>
        <taxon>Bacteria</taxon>
        <taxon>Pseudomonadati</taxon>
        <taxon>Spirochaetota</taxon>
        <taxon>Spirochaetia</taxon>
        <taxon>Leptospirales</taxon>
        <taxon>Leptospiraceae</taxon>
        <taxon>Leptospira</taxon>
    </lineage>
</organism>
<gene>
    <name evidence="1" type="ORF">LEP1GSC186_2808</name>
</gene>
<dbReference type="AntiFam" id="ANF00051">
    <property type="entry name" value="Translation of DNA tandem repeat"/>
</dbReference>
<comment type="caution">
    <text evidence="1">The sequence shown here is derived from an EMBL/GenBank/DDBJ whole genome shotgun (WGS) entry which is preliminary data.</text>
</comment>
<dbReference type="AlphaFoldDB" id="M6UPL1"/>
<dbReference type="EMBL" id="AHOP02000058">
    <property type="protein sequence ID" value="EMO39203.1"/>
    <property type="molecule type" value="Genomic_DNA"/>
</dbReference>
<reference evidence="1 2" key="1">
    <citation type="submission" date="2013-01" db="EMBL/GenBank/DDBJ databases">
        <authorList>
            <person name="Harkins D.M."/>
            <person name="Durkin A.S."/>
            <person name="Brinkac L.M."/>
            <person name="Haft D.H."/>
            <person name="Selengut J.D."/>
            <person name="Sanka R."/>
            <person name="DePew J."/>
            <person name="Purushe J."/>
            <person name="Matthias M.A."/>
            <person name="Vinetz J.M."/>
            <person name="Sutton G.G."/>
            <person name="Nierman W.C."/>
            <person name="Fouts D.E."/>
        </authorList>
    </citation>
    <scope>NUCLEOTIDE SEQUENCE [LARGE SCALE GENOMIC DNA]</scope>
    <source>
        <strain evidence="1 2">ZUN142</strain>
    </source>
</reference>
<evidence type="ECO:0000313" key="1">
    <source>
        <dbReference type="EMBL" id="EMO39203.1"/>
    </source>
</evidence>
<name>M6UPL1_9LEPT</name>
<protein>
    <submittedName>
        <fullName evidence="1">Uncharacterized protein</fullName>
    </submittedName>
</protein>
<dbReference type="NCBIfam" id="NF038097">
    <property type="entry name" value="KCGN_DNA_rpt"/>
    <property type="match status" value="1"/>
</dbReference>
<proteinExistence type="predicted"/>